<reference evidence="6 7" key="1">
    <citation type="submission" date="2024-04" db="EMBL/GenBank/DDBJ databases">
        <title>Novel species of the genus Ideonella isolated from streams.</title>
        <authorList>
            <person name="Lu H."/>
        </authorList>
    </citation>
    <scope>NUCLEOTIDE SEQUENCE [LARGE SCALE GENOMIC DNA]</scope>
    <source>
        <strain evidence="6 7">LYT19W</strain>
    </source>
</reference>
<dbReference type="InterPro" id="IPR013324">
    <property type="entry name" value="RNA_pol_sigma_r3/r4-like"/>
</dbReference>
<dbReference type="PANTHER" id="PTHR43133">
    <property type="entry name" value="RNA POLYMERASE ECF-TYPE SIGMA FACTO"/>
    <property type="match status" value="1"/>
</dbReference>
<protein>
    <submittedName>
        <fullName evidence="6">ECF-type sigma factor</fullName>
    </submittedName>
</protein>
<comment type="similarity">
    <text evidence="1">Belongs to the sigma-70 factor family. ECF subfamily.</text>
</comment>
<keyword evidence="3" id="KW-0731">Sigma factor</keyword>
<accession>A0ABU9C6T3</accession>
<proteinExistence type="inferred from homology"/>
<name>A0ABU9C6T3_9BURK</name>
<evidence type="ECO:0000259" key="5">
    <source>
        <dbReference type="Pfam" id="PF07638"/>
    </source>
</evidence>
<evidence type="ECO:0000313" key="6">
    <source>
        <dbReference type="EMBL" id="MEK8047361.1"/>
    </source>
</evidence>
<dbReference type="InterPro" id="IPR053812">
    <property type="entry name" value="HTH_Sigma70_ECF-like"/>
</dbReference>
<keyword evidence="4" id="KW-0804">Transcription</keyword>
<comment type="caution">
    <text evidence="6">The sequence shown here is derived from an EMBL/GenBank/DDBJ whole genome shotgun (WGS) entry which is preliminary data.</text>
</comment>
<dbReference type="SUPFAM" id="SSF88659">
    <property type="entry name" value="Sigma3 and sigma4 domains of RNA polymerase sigma factors"/>
    <property type="match status" value="1"/>
</dbReference>
<dbReference type="RefSeq" id="WP_341399662.1">
    <property type="nucleotide sequence ID" value="NZ_JBBUTI010000008.1"/>
</dbReference>
<dbReference type="Gene3D" id="1.10.1740.10">
    <property type="match status" value="1"/>
</dbReference>
<evidence type="ECO:0000313" key="7">
    <source>
        <dbReference type="Proteomes" id="UP001379945"/>
    </source>
</evidence>
<keyword evidence="7" id="KW-1185">Reference proteome</keyword>
<dbReference type="InterPro" id="IPR011517">
    <property type="entry name" value="RNA_pol_sigma70_ECF-like"/>
</dbReference>
<dbReference type="InterPro" id="IPR013325">
    <property type="entry name" value="RNA_pol_sigma_r2"/>
</dbReference>
<dbReference type="EMBL" id="JBBUTI010000008">
    <property type="protein sequence ID" value="MEK8047361.1"/>
    <property type="molecule type" value="Genomic_DNA"/>
</dbReference>
<gene>
    <name evidence="6" type="ORF">AACH00_13450</name>
</gene>
<dbReference type="NCBIfam" id="TIGR02999">
    <property type="entry name" value="Sig-70_X6"/>
    <property type="match status" value="1"/>
</dbReference>
<sequence length="190" mass="21344">MTEVSSLTVWLQRATAGEAGAIEHLFATLYPELRRIAHARLYTGGGQALLSTTELVHESFLRFTKARELNIVDRRHFFTYSATVMRNVIVDLVREHQAESRGGGAPHLPLDDLLPGDHPVQGGGDVWLLKVHDALGDLEQLDPALARVVEMQYFAGYTQLEIAELTEQSERTVRRQWDKARAYLLAQLTP</sequence>
<dbReference type="Proteomes" id="UP001379945">
    <property type="component" value="Unassembled WGS sequence"/>
</dbReference>
<feature type="domain" description="RNA polymerase sigma-70 ECF-like HTH" evidence="5">
    <location>
        <begin position="6"/>
        <end position="188"/>
    </location>
</feature>
<keyword evidence="2" id="KW-0805">Transcription regulation</keyword>
<evidence type="ECO:0000256" key="2">
    <source>
        <dbReference type="ARBA" id="ARBA00023015"/>
    </source>
</evidence>
<dbReference type="Gene3D" id="1.10.10.10">
    <property type="entry name" value="Winged helix-like DNA-binding domain superfamily/Winged helix DNA-binding domain"/>
    <property type="match status" value="1"/>
</dbReference>
<dbReference type="PANTHER" id="PTHR43133:SF39">
    <property type="entry name" value="SIMILAR TO RNA POLYMERASE SIGMA-E FACTOR"/>
    <property type="match status" value="1"/>
</dbReference>
<evidence type="ECO:0000256" key="1">
    <source>
        <dbReference type="ARBA" id="ARBA00010641"/>
    </source>
</evidence>
<dbReference type="Pfam" id="PF07638">
    <property type="entry name" value="Sigma70_ECF"/>
    <property type="match status" value="1"/>
</dbReference>
<dbReference type="SUPFAM" id="SSF88946">
    <property type="entry name" value="Sigma2 domain of RNA polymerase sigma factors"/>
    <property type="match status" value="1"/>
</dbReference>
<dbReference type="InterPro" id="IPR036388">
    <property type="entry name" value="WH-like_DNA-bd_sf"/>
</dbReference>
<evidence type="ECO:0000256" key="4">
    <source>
        <dbReference type="ARBA" id="ARBA00023163"/>
    </source>
</evidence>
<organism evidence="6 7">
    <name type="scientific">Ideonella margarita</name>
    <dbReference type="NCBI Taxonomy" id="2984191"/>
    <lineage>
        <taxon>Bacteria</taxon>
        <taxon>Pseudomonadati</taxon>
        <taxon>Pseudomonadota</taxon>
        <taxon>Betaproteobacteria</taxon>
        <taxon>Burkholderiales</taxon>
        <taxon>Sphaerotilaceae</taxon>
        <taxon>Ideonella</taxon>
    </lineage>
</organism>
<evidence type="ECO:0000256" key="3">
    <source>
        <dbReference type="ARBA" id="ARBA00023082"/>
    </source>
</evidence>
<dbReference type="InterPro" id="IPR039425">
    <property type="entry name" value="RNA_pol_sigma-70-like"/>
</dbReference>